<accession>A0A6M5YQ07</accession>
<dbReference type="EMBL" id="CP053452">
    <property type="protein sequence ID" value="QJW96065.1"/>
    <property type="molecule type" value="Genomic_DNA"/>
</dbReference>
<gene>
    <name evidence="1" type="ORF">FTUN_3619</name>
</gene>
<organism evidence="1 2">
    <name type="scientific">Frigoriglobus tundricola</name>
    <dbReference type="NCBI Taxonomy" id="2774151"/>
    <lineage>
        <taxon>Bacteria</taxon>
        <taxon>Pseudomonadati</taxon>
        <taxon>Planctomycetota</taxon>
        <taxon>Planctomycetia</taxon>
        <taxon>Gemmatales</taxon>
        <taxon>Gemmataceae</taxon>
        <taxon>Frigoriglobus</taxon>
    </lineage>
</organism>
<protein>
    <submittedName>
        <fullName evidence="1">Uncharacterized protein</fullName>
    </submittedName>
</protein>
<keyword evidence="2" id="KW-1185">Reference proteome</keyword>
<name>A0A6M5YQ07_9BACT</name>
<dbReference type="RefSeq" id="WP_171471718.1">
    <property type="nucleotide sequence ID" value="NZ_CP053452.2"/>
</dbReference>
<proteinExistence type="predicted"/>
<reference evidence="2" key="1">
    <citation type="submission" date="2020-05" db="EMBL/GenBank/DDBJ databases">
        <title>Frigoriglobus tundricola gen. nov., sp. nov., a psychrotolerant cellulolytic planctomycete of the family Gemmataceae with two divergent copies of 16S rRNA gene.</title>
        <authorList>
            <person name="Kulichevskaya I.S."/>
            <person name="Ivanova A.A."/>
            <person name="Naumoff D.G."/>
            <person name="Beletsky A.V."/>
            <person name="Rijpstra W.I.C."/>
            <person name="Sinninghe Damste J.S."/>
            <person name="Mardanov A.V."/>
            <person name="Ravin N.V."/>
            <person name="Dedysh S.N."/>
        </authorList>
    </citation>
    <scope>NUCLEOTIDE SEQUENCE [LARGE SCALE GENOMIC DNA]</scope>
    <source>
        <strain evidence="2">PL17</strain>
    </source>
</reference>
<evidence type="ECO:0000313" key="2">
    <source>
        <dbReference type="Proteomes" id="UP000503447"/>
    </source>
</evidence>
<evidence type="ECO:0000313" key="1">
    <source>
        <dbReference type="EMBL" id="QJW96065.1"/>
    </source>
</evidence>
<dbReference type="Proteomes" id="UP000503447">
    <property type="component" value="Chromosome"/>
</dbReference>
<sequence>MDDAARTELRAVWNSAPASDDPLLVWAVADIAFRLERNPESEGESRPQNTRVMFSRPLSALFDIPDTDTVWIHSVWRHA</sequence>
<dbReference type="KEGG" id="ftj:FTUN_3619"/>
<dbReference type="AlphaFoldDB" id="A0A6M5YQ07"/>